<comment type="caution">
    <text evidence="28">The sequence shown here is derived from an EMBL/GenBank/DDBJ whole genome shotgun (WGS) entry which is preliminary data.</text>
</comment>
<evidence type="ECO:0000256" key="12">
    <source>
        <dbReference type="ARBA" id="ARBA00023098"/>
    </source>
</evidence>
<comment type="catalytic activity">
    <reaction evidence="23">
        <text>hexadecanoyl-CoA + H2O = hexadecanoate + CoA + H(+)</text>
        <dbReference type="Rhea" id="RHEA:16645"/>
        <dbReference type="ChEBI" id="CHEBI:7896"/>
        <dbReference type="ChEBI" id="CHEBI:15377"/>
        <dbReference type="ChEBI" id="CHEBI:15378"/>
        <dbReference type="ChEBI" id="CHEBI:57287"/>
        <dbReference type="ChEBI" id="CHEBI:57379"/>
        <dbReference type="EC" id="3.1.2.2"/>
    </reaction>
    <physiologicalReaction direction="left-to-right" evidence="23">
        <dbReference type="Rhea" id="RHEA:16646"/>
    </physiologicalReaction>
</comment>
<evidence type="ECO:0000256" key="9">
    <source>
        <dbReference type="ARBA" id="ARBA00022801"/>
    </source>
</evidence>
<evidence type="ECO:0000256" key="20">
    <source>
        <dbReference type="ARBA" id="ARBA00040123"/>
    </source>
</evidence>
<evidence type="ECO:0000256" key="14">
    <source>
        <dbReference type="ARBA" id="ARBA00023136"/>
    </source>
</evidence>
<keyword evidence="14" id="KW-0472">Membrane</keyword>
<gene>
    <name evidence="28" type="ORF">PACLA_8A010942</name>
</gene>
<evidence type="ECO:0000256" key="25">
    <source>
        <dbReference type="ARBA" id="ARBA00048074"/>
    </source>
</evidence>
<keyword evidence="15" id="KW-0966">Cell projection</keyword>
<dbReference type="Pfam" id="PF03061">
    <property type="entry name" value="4HBT"/>
    <property type="match status" value="1"/>
</dbReference>
<dbReference type="EC" id="3.1.2.2" evidence="19"/>
<dbReference type="PANTHER" id="PTHR12418">
    <property type="entry name" value="ACYL-COENZYME A THIOESTERASE THEM4"/>
    <property type="match status" value="1"/>
</dbReference>
<evidence type="ECO:0000256" key="11">
    <source>
        <dbReference type="ARBA" id="ARBA00022946"/>
    </source>
</evidence>
<keyword evidence="9" id="KW-0378">Hydrolase</keyword>
<keyword evidence="10" id="KW-0276">Fatty acid metabolism</keyword>
<dbReference type="Gene3D" id="3.10.129.10">
    <property type="entry name" value="Hotdog Thioesterase"/>
    <property type="match status" value="1"/>
</dbReference>
<keyword evidence="13" id="KW-0496">Mitochondrion</keyword>
<evidence type="ECO:0000256" key="26">
    <source>
        <dbReference type="ARBA" id="ARBA00048180"/>
    </source>
</evidence>
<evidence type="ECO:0000256" key="7">
    <source>
        <dbReference type="ARBA" id="ARBA00022703"/>
    </source>
</evidence>
<keyword evidence="11" id="KW-0809">Transit peptide</keyword>
<dbReference type="InterPro" id="IPR052365">
    <property type="entry name" value="THEM4/THEM5_acyl-CoA_thioest"/>
</dbReference>
<dbReference type="InterPro" id="IPR006683">
    <property type="entry name" value="Thioestr_dom"/>
</dbReference>
<proteinExistence type="inferred from homology"/>
<comment type="catalytic activity">
    <reaction evidence="22">
        <text>octanoyl-CoA + H2O = octanoate + CoA + H(+)</text>
        <dbReference type="Rhea" id="RHEA:30143"/>
        <dbReference type="ChEBI" id="CHEBI:15377"/>
        <dbReference type="ChEBI" id="CHEBI:15378"/>
        <dbReference type="ChEBI" id="CHEBI:25646"/>
        <dbReference type="ChEBI" id="CHEBI:57287"/>
        <dbReference type="ChEBI" id="CHEBI:57386"/>
    </reaction>
    <physiologicalReaction direction="left-to-right" evidence="22">
        <dbReference type="Rhea" id="RHEA:30144"/>
    </physiologicalReaction>
</comment>
<dbReference type="SUPFAM" id="SSF54637">
    <property type="entry name" value="Thioesterase/thiol ester dehydrase-isomerase"/>
    <property type="match status" value="1"/>
</dbReference>
<organism evidence="28 29">
    <name type="scientific">Paramuricea clavata</name>
    <name type="common">Red gorgonian</name>
    <name type="synonym">Violescent sea-whip</name>
    <dbReference type="NCBI Taxonomy" id="317549"/>
    <lineage>
        <taxon>Eukaryota</taxon>
        <taxon>Metazoa</taxon>
        <taxon>Cnidaria</taxon>
        <taxon>Anthozoa</taxon>
        <taxon>Octocorallia</taxon>
        <taxon>Malacalcyonacea</taxon>
        <taxon>Plexauridae</taxon>
        <taxon>Paramuricea</taxon>
    </lineage>
</organism>
<dbReference type="OrthoDB" id="506431at2759"/>
<accession>A0A7D9LEU6</accession>
<reference evidence="28" key="1">
    <citation type="submission" date="2020-04" db="EMBL/GenBank/DDBJ databases">
        <authorList>
            <person name="Alioto T."/>
            <person name="Alioto T."/>
            <person name="Gomez Garrido J."/>
        </authorList>
    </citation>
    <scope>NUCLEOTIDE SEQUENCE</scope>
    <source>
        <strain evidence="28">A484AB</strain>
    </source>
</reference>
<evidence type="ECO:0000256" key="15">
    <source>
        <dbReference type="ARBA" id="ARBA00023273"/>
    </source>
</evidence>
<evidence type="ECO:0000256" key="21">
    <source>
        <dbReference type="ARBA" id="ARBA00043210"/>
    </source>
</evidence>
<keyword evidence="5" id="KW-1003">Cell membrane</keyword>
<dbReference type="CDD" id="cd03443">
    <property type="entry name" value="PaaI_thioesterase"/>
    <property type="match status" value="1"/>
</dbReference>
<comment type="catalytic activity">
    <reaction evidence="26">
        <text>tetradecanoyl-CoA + H2O = tetradecanoate + CoA + H(+)</text>
        <dbReference type="Rhea" id="RHEA:40119"/>
        <dbReference type="ChEBI" id="CHEBI:15377"/>
        <dbReference type="ChEBI" id="CHEBI:15378"/>
        <dbReference type="ChEBI" id="CHEBI:30807"/>
        <dbReference type="ChEBI" id="CHEBI:57287"/>
        <dbReference type="ChEBI" id="CHEBI:57385"/>
    </reaction>
    <physiologicalReaction direction="left-to-right" evidence="26">
        <dbReference type="Rhea" id="RHEA:40120"/>
    </physiologicalReaction>
</comment>
<dbReference type="AlphaFoldDB" id="A0A7D9LEU6"/>
<keyword evidence="7" id="KW-0053">Apoptosis</keyword>
<keyword evidence="6" id="KW-0963">Cytoplasm</keyword>
<evidence type="ECO:0000256" key="8">
    <source>
        <dbReference type="ARBA" id="ARBA00022792"/>
    </source>
</evidence>
<evidence type="ECO:0000256" key="22">
    <source>
        <dbReference type="ARBA" id="ARBA00047588"/>
    </source>
</evidence>
<feature type="domain" description="Thioesterase" evidence="27">
    <location>
        <begin position="135"/>
        <end position="204"/>
    </location>
</feature>
<comment type="catalytic activity">
    <reaction evidence="24">
        <text>decanoyl-CoA + H2O = decanoate + CoA + H(+)</text>
        <dbReference type="Rhea" id="RHEA:40059"/>
        <dbReference type="ChEBI" id="CHEBI:15377"/>
        <dbReference type="ChEBI" id="CHEBI:15378"/>
        <dbReference type="ChEBI" id="CHEBI:27689"/>
        <dbReference type="ChEBI" id="CHEBI:57287"/>
        <dbReference type="ChEBI" id="CHEBI:61430"/>
    </reaction>
    <physiologicalReaction direction="left-to-right" evidence="24">
        <dbReference type="Rhea" id="RHEA:40060"/>
    </physiologicalReaction>
</comment>
<dbReference type="GO" id="GO:0005758">
    <property type="term" value="C:mitochondrial intermembrane space"/>
    <property type="evidence" value="ECO:0007669"/>
    <property type="project" value="UniProtKB-SubCell"/>
</dbReference>
<evidence type="ECO:0000256" key="23">
    <source>
        <dbReference type="ARBA" id="ARBA00047734"/>
    </source>
</evidence>
<dbReference type="InterPro" id="IPR029069">
    <property type="entry name" value="HotDog_dom_sf"/>
</dbReference>
<evidence type="ECO:0000256" key="13">
    <source>
        <dbReference type="ARBA" id="ARBA00023128"/>
    </source>
</evidence>
<sequence length="225" mass="24813">MYNIVIRNCLFGKFLCVKALSNCVKFSCAGPLVRLVPSSCSFKTNMDTGDKMEDGALPNDKWSKESVELFNQLNEMGGEWKKTRRDMRAGADGSRMFTNSAELEKLFQYAFFHNAKLQCIKAVVQFGLYTRGPVGLVHGGAIATILDVAMGNCAIYSGYRSITANLNVYYKRPIPLNTTTLVEAKIDKIEGRKVFVSGAIKTVDGCAIYSTATSIFIMPLILNTV</sequence>
<dbReference type="GO" id="GO:0006631">
    <property type="term" value="P:fatty acid metabolic process"/>
    <property type="evidence" value="ECO:0007669"/>
    <property type="project" value="UniProtKB-KW"/>
</dbReference>
<evidence type="ECO:0000256" key="18">
    <source>
        <dbReference type="ARBA" id="ARBA00038456"/>
    </source>
</evidence>
<dbReference type="GO" id="GO:0032587">
    <property type="term" value="C:ruffle membrane"/>
    <property type="evidence" value="ECO:0007669"/>
    <property type="project" value="UniProtKB-SubCell"/>
</dbReference>
<dbReference type="PANTHER" id="PTHR12418:SF19">
    <property type="entry name" value="ACYL-COENZYME A THIOESTERASE THEM4"/>
    <property type="match status" value="1"/>
</dbReference>
<evidence type="ECO:0000259" key="27">
    <source>
        <dbReference type="Pfam" id="PF03061"/>
    </source>
</evidence>
<dbReference type="Proteomes" id="UP001152795">
    <property type="component" value="Unassembled WGS sequence"/>
</dbReference>
<evidence type="ECO:0000256" key="16">
    <source>
        <dbReference type="ARBA" id="ARBA00035852"/>
    </source>
</evidence>
<comment type="subcellular location">
    <subcellularLocation>
        <location evidence="3">Cell projection</location>
        <location evidence="3">Ruffle membrane</location>
    </subcellularLocation>
    <subcellularLocation>
        <location evidence="1">Cytoplasm</location>
    </subcellularLocation>
    <subcellularLocation>
        <location evidence="4">Mitochondrion inner membrane</location>
        <topology evidence="4">Peripheral membrane protein</topology>
    </subcellularLocation>
    <subcellularLocation>
        <location evidence="2">Mitochondrion intermembrane space</location>
    </subcellularLocation>
</comment>
<evidence type="ECO:0000256" key="6">
    <source>
        <dbReference type="ARBA" id="ARBA00022490"/>
    </source>
</evidence>
<name>A0A7D9LEU6_PARCT</name>
<comment type="similarity">
    <text evidence="18">Belongs to the THEM4/THEM5 thioesterase family.</text>
</comment>
<evidence type="ECO:0000256" key="4">
    <source>
        <dbReference type="ARBA" id="ARBA00004637"/>
    </source>
</evidence>
<evidence type="ECO:0000256" key="5">
    <source>
        <dbReference type="ARBA" id="ARBA00022475"/>
    </source>
</evidence>
<evidence type="ECO:0000313" key="29">
    <source>
        <dbReference type="Proteomes" id="UP001152795"/>
    </source>
</evidence>
<evidence type="ECO:0000256" key="24">
    <source>
        <dbReference type="ARBA" id="ARBA00047969"/>
    </source>
</evidence>
<comment type="catalytic activity">
    <reaction evidence="16">
        <text>(5Z,8Z,11Z,14Z)-eicosatetraenoyl-CoA + H2O = (5Z,8Z,11Z,14Z)-eicosatetraenoate + CoA + H(+)</text>
        <dbReference type="Rhea" id="RHEA:40151"/>
        <dbReference type="ChEBI" id="CHEBI:15377"/>
        <dbReference type="ChEBI" id="CHEBI:15378"/>
        <dbReference type="ChEBI" id="CHEBI:32395"/>
        <dbReference type="ChEBI" id="CHEBI:57287"/>
        <dbReference type="ChEBI" id="CHEBI:57368"/>
    </reaction>
    <physiologicalReaction direction="left-to-right" evidence="16">
        <dbReference type="Rhea" id="RHEA:40152"/>
    </physiologicalReaction>
</comment>
<evidence type="ECO:0000256" key="3">
    <source>
        <dbReference type="ARBA" id="ARBA00004632"/>
    </source>
</evidence>
<comment type="catalytic activity">
    <reaction evidence="25">
        <text>dodecanoyl-CoA + H2O = dodecanoate + CoA + H(+)</text>
        <dbReference type="Rhea" id="RHEA:30135"/>
        <dbReference type="ChEBI" id="CHEBI:15377"/>
        <dbReference type="ChEBI" id="CHEBI:15378"/>
        <dbReference type="ChEBI" id="CHEBI:18262"/>
        <dbReference type="ChEBI" id="CHEBI:57287"/>
        <dbReference type="ChEBI" id="CHEBI:57375"/>
    </reaction>
    <physiologicalReaction direction="left-to-right" evidence="25">
        <dbReference type="Rhea" id="RHEA:30136"/>
    </physiologicalReaction>
</comment>
<dbReference type="GO" id="GO:0005743">
    <property type="term" value="C:mitochondrial inner membrane"/>
    <property type="evidence" value="ECO:0007669"/>
    <property type="project" value="UniProtKB-SubCell"/>
</dbReference>
<evidence type="ECO:0000313" key="28">
    <source>
        <dbReference type="EMBL" id="CAB4031559.1"/>
    </source>
</evidence>
<dbReference type="GO" id="GO:0016787">
    <property type="term" value="F:hydrolase activity"/>
    <property type="evidence" value="ECO:0007669"/>
    <property type="project" value="UniProtKB-KW"/>
</dbReference>
<keyword evidence="12" id="KW-0443">Lipid metabolism</keyword>
<keyword evidence="29" id="KW-1185">Reference proteome</keyword>
<comment type="catalytic activity">
    <reaction evidence="17">
        <text>(9Z)-octadecenoyl-CoA + H2O = (9Z)-octadecenoate + CoA + H(+)</text>
        <dbReference type="Rhea" id="RHEA:40139"/>
        <dbReference type="ChEBI" id="CHEBI:15377"/>
        <dbReference type="ChEBI" id="CHEBI:15378"/>
        <dbReference type="ChEBI" id="CHEBI:30823"/>
        <dbReference type="ChEBI" id="CHEBI:57287"/>
        <dbReference type="ChEBI" id="CHEBI:57387"/>
    </reaction>
    <physiologicalReaction direction="left-to-right" evidence="17">
        <dbReference type="Rhea" id="RHEA:40140"/>
    </physiologicalReaction>
</comment>
<evidence type="ECO:0000256" key="2">
    <source>
        <dbReference type="ARBA" id="ARBA00004569"/>
    </source>
</evidence>
<dbReference type="GO" id="GO:0006915">
    <property type="term" value="P:apoptotic process"/>
    <property type="evidence" value="ECO:0007669"/>
    <property type="project" value="UniProtKB-KW"/>
</dbReference>
<dbReference type="EMBL" id="CACRXK020017726">
    <property type="protein sequence ID" value="CAB4031559.1"/>
    <property type="molecule type" value="Genomic_DNA"/>
</dbReference>
<protein>
    <recommendedName>
        <fullName evidence="20">Acyl-coenzyme A thioesterase THEM4</fullName>
        <ecNumber evidence="19">3.1.2.2</ecNumber>
    </recommendedName>
    <alternativeName>
        <fullName evidence="21">Thioesterase superfamily member 4</fullName>
    </alternativeName>
</protein>
<keyword evidence="8" id="KW-0999">Mitochondrion inner membrane</keyword>
<evidence type="ECO:0000256" key="1">
    <source>
        <dbReference type="ARBA" id="ARBA00004496"/>
    </source>
</evidence>
<evidence type="ECO:0000256" key="17">
    <source>
        <dbReference type="ARBA" id="ARBA00037002"/>
    </source>
</evidence>
<evidence type="ECO:0000256" key="19">
    <source>
        <dbReference type="ARBA" id="ARBA00038848"/>
    </source>
</evidence>
<evidence type="ECO:0000256" key="10">
    <source>
        <dbReference type="ARBA" id="ARBA00022832"/>
    </source>
</evidence>